<sequence length="300" mass="32792">MANSQPVALDAEAIAAVYVMNHEKTSDAKLQLATKEIQHRIDLVRIWNIQPGERILEIGCGTGDCTVTLAHAIGESGHVTAIDPAPPTYGSPITLGRAHAHLSASAVGSRITFIQAEPIAFLQSDSEHYTSAVLAHCIWYFSSPATLSNILAVLATRVDRICLAEYALTASDHRSFPHVLAALAHAPLECRKALSRSNVRTVLSPAAVCVKATEVGLELIKAEIFTPDEGLLYGYWETEIVLSERFVEDVETFVKEDRERAAIFAIRDCVGANRDKIKEKAEKVTTMDVWVSVFKQKSVL</sequence>
<keyword evidence="3" id="KW-1185">Reference proteome</keyword>
<dbReference type="CDD" id="cd02440">
    <property type="entry name" value="AdoMet_MTases"/>
    <property type="match status" value="1"/>
</dbReference>
<name>A0A409VT99_9AGAR</name>
<evidence type="ECO:0000259" key="1">
    <source>
        <dbReference type="Pfam" id="PF13649"/>
    </source>
</evidence>
<dbReference type="EMBL" id="NHYE01005571">
    <property type="protein sequence ID" value="PPQ69494.1"/>
    <property type="molecule type" value="Genomic_DNA"/>
</dbReference>
<dbReference type="Pfam" id="PF13649">
    <property type="entry name" value="Methyltransf_25"/>
    <property type="match status" value="1"/>
</dbReference>
<accession>A0A409VT99</accession>
<comment type="caution">
    <text evidence="2">The sequence shown here is derived from an EMBL/GenBank/DDBJ whole genome shotgun (WGS) entry which is preliminary data.</text>
</comment>
<dbReference type="InterPro" id="IPR029063">
    <property type="entry name" value="SAM-dependent_MTases_sf"/>
</dbReference>
<dbReference type="Gene3D" id="3.40.50.150">
    <property type="entry name" value="Vaccinia Virus protein VP39"/>
    <property type="match status" value="1"/>
</dbReference>
<dbReference type="STRING" id="231916.A0A409VT99"/>
<evidence type="ECO:0000313" key="2">
    <source>
        <dbReference type="EMBL" id="PPQ69494.1"/>
    </source>
</evidence>
<dbReference type="AlphaFoldDB" id="A0A409VT99"/>
<proteinExistence type="predicted"/>
<organism evidence="2 3">
    <name type="scientific">Gymnopilus dilepis</name>
    <dbReference type="NCBI Taxonomy" id="231916"/>
    <lineage>
        <taxon>Eukaryota</taxon>
        <taxon>Fungi</taxon>
        <taxon>Dikarya</taxon>
        <taxon>Basidiomycota</taxon>
        <taxon>Agaricomycotina</taxon>
        <taxon>Agaricomycetes</taxon>
        <taxon>Agaricomycetidae</taxon>
        <taxon>Agaricales</taxon>
        <taxon>Agaricineae</taxon>
        <taxon>Hymenogastraceae</taxon>
        <taxon>Gymnopilus</taxon>
    </lineage>
</organism>
<gene>
    <name evidence="2" type="ORF">CVT26_002840</name>
</gene>
<dbReference type="InterPro" id="IPR041698">
    <property type="entry name" value="Methyltransf_25"/>
</dbReference>
<dbReference type="InParanoid" id="A0A409VT99"/>
<dbReference type="SUPFAM" id="SSF53335">
    <property type="entry name" value="S-adenosyl-L-methionine-dependent methyltransferases"/>
    <property type="match status" value="1"/>
</dbReference>
<dbReference type="Proteomes" id="UP000284706">
    <property type="component" value="Unassembled WGS sequence"/>
</dbReference>
<protein>
    <recommendedName>
        <fullName evidence="1">Methyltransferase domain-containing protein</fullName>
    </recommendedName>
</protein>
<feature type="domain" description="Methyltransferase" evidence="1">
    <location>
        <begin position="55"/>
        <end position="155"/>
    </location>
</feature>
<reference evidence="2 3" key="1">
    <citation type="journal article" date="2018" name="Evol. Lett.">
        <title>Horizontal gene cluster transfer increased hallucinogenic mushroom diversity.</title>
        <authorList>
            <person name="Reynolds H.T."/>
            <person name="Vijayakumar V."/>
            <person name="Gluck-Thaler E."/>
            <person name="Korotkin H.B."/>
            <person name="Matheny P.B."/>
            <person name="Slot J.C."/>
        </authorList>
    </citation>
    <scope>NUCLEOTIDE SEQUENCE [LARGE SCALE GENOMIC DNA]</scope>
    <source>
        <strain evidence="2 3">SRW20</strain>
    </source>
</reference>
<evidence type="ECO:0000313" key="3">
    <source>
        <dbReference type="Proteomes" id="UP000284706"/>
    </source>
</evidence>
<dbReference type="OrthoDB" id="8300214at2759"/>